<feature type="compositionally biased region" description="Polar residues" evidence="1">
    <location>
        <begin position="528"/>
        <end position="543"/>
    </location>
</feature>
<organism evidence="3 4">
    <name type="scientific">Schizothecium vesticola</name>
    <dbReference type="NCBI Taxonomy" id="314040"/>
    <lineage>
        <taxon>Eukaryota</taxon>
        <taxon>Fungi</taxon>
        <taxon>Dikarya</taxon>
        <taxon>Ascomycota</taxon>
        <taxon>Pezizomycotina</taxon>
        <taxon>Sordariomycetes</taxon>
        <taxon>Sordariomycetidae</taxon>
        <taxon>Sordariales</taxon>
        <taxon>Schizotheciaceae</taxon>
        <taxon>Schizothecium</taxon>
    </lineage>
</organism>
<dbReference type="EMBL" id="JAUKUD010000004">
    <property type="protein sequence ID" value="KAK0746665.1"/>
    <property type="molecule type" value="Genomic_DNA"/>
</dbReference>
<dbReference type="AlphaFoldDB" id="A0AA40EW38"/>
<keyword evidence="4" id="KW-1185">Reference proteome</keyword>
<dbReference type="InterPro" id="IPR019417">
    <property type="entry name" value="DUF2415"/>
</dbReference>
<gene>
    <name evidence="3" type="ORF">B0T18DRAFT_156662</name>
</gene>
<comment type="caution">
    <text evidence="3">The sequence shown here is derived from an EMBL/GenBank/DDBJ whole genome shotgun (WGS) entry which is preliminary data.</text>
</comment>
<proteinExistence type="predicted"/>
<accession>A0AA40EW38</accession>
<dbReference type="PANTHER" id="PTHR43991">
    <property type="entry name" value="WD REPEAT PROTEIN (AFU_ORTHOLOGUE AFUA_8G05640)-RELATED"/>
    <property type="match status" value="1"/>
</dbReference>
<evidence type="ECO:0000256" key="1">
    <source>
        <dbReference type="SAM" id="MobiDB-lite"/>
    </source>
</evidence>
<feature type="region of interest" description="Disordered" evidence="1">
    <location>
        <begin position="444"/>
        <end position="463"/>
    </location>
</feature>
<evidence type="ECO:0000313" key="4">
    <source>
        <dbReference type="Proteomes" id="UP001172155"/>
    </source>
</evidence>
<dbReference type="SUPFAM" id="SSF50969">
    <property type="entry name" value="YVTN repeat-like/Quinoprotein amine dehydrogenase"/>
    <property type="match status" value="1"/>
</dbReference>
<protein>
    <recommendedName>
        <fullName evidence="2">DUF2415 domain-containing protein</fullName>
    </recommendedName>
</protein>
<dbReference type="Proteomes" id="UP001172155">
    <property type="component" value="Unassembled WGS sequence"/>
</dbReference>
<dbReference type="InterPro" id="IPR011044">
    <property type="entry name" value="Quino_amine_DH_bsu"/>
</dbReference>
<reference evidence="3" key="1">
    <citation type="submission" date="2023-06" db="EMBL/GenBank/DDBJ databases">
        <title>Genome-scale phylogeny and comparative genomics of the fungal order Sordariales.</title>
        <authorList>
            <consortium name="Lawrence Berkeley National Laboratory"/>
            <person name="Hensen N."/>
            <person name="Bonometti L."/>
            <person name="Westerberg I."/>
            <person name="Brannstrom I.O."/>
            <person name="Guillou S."/>
            <person name="Cros-Aarteil S."/>
            <person name="Calhoun S."/>
            <person name="Haridas S."/>
            <person name="Kuo A."/>
            <person name="Mondo S."/>
            <person name="Pangilinan J."/>
            <person name="Riley R."/>
            <person name="LaButti K."/>
            <person name="Andreopoulos B."/>
            <person name="Lipzen A."/>
            <person name="Chen C."/>
            <person name="Yanf M."/>
            <person name="Daum C."/>
            <person name="Ng V."/>
            <person name="Clum A."/>
            <person name="Steindorff A."/>
            <person name="Ohm R."/>
            <person name="Martin F."/>
            <person name="Silar P."/>
            <person name="Natvig D."/>
            <person name="Lalanne C."/>
            <person name="Gautier V."/>
            <person name="Ament-velasquez S.L."/>
            <person name="Kruys A."/>
            <person name="Hutchinson M.I."/>
            <person name="Powell A.J."/>
            <person name="Barry K."/>
            <person name="Miller A.N."/>
            <person name="Grigoriev I.V."/>
            <person name="Debuchy R."/>
            <person name="Gladieux P."/>
            <person name="Thoren M.H."/>
            <person name="Johannesson H."/>
        </authorList>
    </citation>
    <scope>NUCLEOTIDE SEQUENCE</scope>
    <source>
        <strain evidence="3">SMH3187-1</strain>
    </source>
</reference>
<dbReference type="PANTHER" id="PTHR43991:SF9">
    <property type="entry name" value="DUF2415 DOMAIN-CONTAINING PROTEIN"/>
    <property type="match status" value="1"/>
</dbReference>
<feature type="domain" description="DUF2415" evidence="2">
    <location>
        <begin position="332"/>
        <end position="372"/>
    </location>
</feature>
<dbReference type="Gene3D" id="2.130.10.10">
    <property type="entry name" value="YVTN repeat-like/Quinoprotein amine dehydrogenase"/>
    <property type="match status" value="1"/>
</dbReference>
<feature type="region of interest" description="Disordered" evidence="1">
    <location>
        <begin position="470"/>
        <end position="592"/>
    </location>
</feature>
<dbReference type="Pfam" id="PF10313">
    <property type="entry name" value="DUF2415"/>
    <property type="match status" value="1"/>
</dbReference>
<feature type="compositionally biased region" description="Basic and acidic residues" evidence="1">
    <location>
        <begin position="476"/>
        <end position="493"/>
    </location>
</feature>
<dbReference type="InterPro" id="IPR015943">
    <property type="entry name" value="WD40/YVTN_repeat-like_dom_sf"/>
</dbReference>
<feature type="compositionally biased region" description="Polar residues" evidence="1">
    <location>
        <begin position="445"/>
        <end position="463"/>
    </location>
</feature>
<evidence type="ECO:0000259" key="2">
    <source>
        <dbReference type="Pfam" id="PF10313"/>
    </source>
</evidence>
<feature type="region of interest" description="Disordered" evidence="1">
    <location>
        <begin position="654"/>
        <end position="680"/>
    </location>
</feature>
<name>A0AA40EW38_9PEZI</name>
<sequence length="770" mass="85087">MCIEHDSFVPTEDLILSKPRRHFRATVHAIHWQLRSLIGVEGQDIVYYVAGDANHNIQRLDTKTKETETIKRLPFSPRCLVAENGWVCCGGESGEFAAIKVGLAGLESRSSLLDSPASAFSTLNLPIDLDSPRPEDAMYLSLAHARSHKNLLVKSTYFGHDLVNCITLWFPPTLAPAFDGAYREPMAAISNNDHSVTVIKLDPQEMDDVLQYPEAVNRAVISPDGRLLIAITDDPYLYVHERVRKPPAGPSRLPAEWEWVPAGKIRLRTQHDNDPTYVRGSFAACFSGNGRYLAVGTQSASISVFNVANLTVPGADPLITSFASSRPSTERGAVRDMAFAPGQSDLLAWTEDRGRVGVVDLRKGHVSRQILVLDRAEDYEHISTTDRSTIDPRLLEQRAIDSLSSTIANTMDLDGHGGPRPAARESVPTLSTSIAMTSEDRINLRSVSRSPSAHHQSPLTSEETLVLQALQGHRRRQEERRALREQRIIRDAQRATPGTSDPRVRTGTAPITIAGVTSDAAASRNRESSPSVSRILSNVMTSIRDQRERLPEPSTSEPGGWPRRTPDAADTSNAADWHPNPAPSFPGTEARLTPVTAANIPVSERRALRLAIELGSGNVTSGGLTTNNMRTALDGAHERLTNIRNAMFQLSQAGYGNNHDDAEGNGTAPRPSSHDNWRDDRYRSTFDTDLRRRERATTLMRDWEDNPNRRIDRFLARTTGLDQTVPDPYDTSGLAWSEDGRTLFVGADNGIYEFKVNQLGRMMFPSVTRR</sequence>
<evidence type="ECO:0000313" key="3">
    <source>
        <dbReference type="EMBL" id="KAK0746665.1"/>
    </source>
</evidence>